<dbReference type="AlphaFoldDB" id="A0A6G1H8H9"/>
<dbReference type="PANTHER" id="PTHR12674">
    <property type="entry name" value="PREFOLDIN SUBUNIT 5"/>
    <property type="match status" value="1"/>
</dbReference>
<accession>A0A6G1H8H9</accession>
<dbReference type="GO" id="GO:0005737">
    <property type="term" value="C:cytoplasm"/>
    <property type="evidence" value="ECO:0007669"/>
    <property type="project" value="TreeGrafter"/>
</dbReference>
<dbReference type="Gene3D" id="1.10.287.370">
    <property type="match status" value="1"/>
</dbReference>
<dbReference type="GO" id="GO:1990113">
    <property type="term" value="P:RNA polymerase I assembly"/>
    <property type="evidence" value="ECO:0007669"/>
    <property type="project" value="TreeGrafter"/>
</dbReference>
<dbReference type="InterPro" id="IPR009053">
    <property type="entry name" value="Prefoldin"/>
</dbReference>
<dbReference type="GO" id="GO:0016272">
    <property type="term" value="C:prefoldin complex"/>
    <property type="evidence" value="ECO:0007669"/>
    <property type="project" value="InterPro"/>
</dbReference>
<dbReference type="CDD" id="cd23157">
    <property type="entry name" value="Prefoldin_5"/>
    <property type="match status" value="1"/>
</dbReference>
<reference evidence="3" key="1">
    <citation type="journal article" date="2020" name="Stud. Mycol.">
        <title>101 Dothideomycetes genomes: a test case for predicting lifestyles and emergence of pathogens.</title>
        <authorList>
            <person name="Haridas S."/>
            <person name="Albert R."/>
            <person name="Binder M."/>
            <person name="Bloem J."/>
            <person name="Labutti K."/>
            <person name="Salamov A."/>
            <person name="Andreopoulos B."/>
            <person name="Baker S."/>
            <person name="Barry K."/>
            <person name="Bills G."/>
            <person name="Bluhm B."/>
            <person name="Cannon C."/>
            <person name="Castanera R."/>
            <person name="Culley D."/>
            <person name="Daum C."/>
            <person name="Ezra D."/>
            <person name="Gonzalez J."/>
            <person name="Henrissat B."/>
            <person name="Kuo A."/>
            <person name="Liang C."/>
            <person name="Lipzen A."/>
            <person name="Lutzoni F."/>
            <person name="Magnuson J."/>
            <person name="Mondo S."/>
            <person name="Nolan M."/>
            <person name="Ohm R."/>
            <person name="Pangilinan J."/>
            <person name="Park H.-J."/>
            <person name="Ramirez L."/>
            <person name="Alfaro M."/>
            <person name="Sun H."/>
            <person name="Tritt A."/>
            <person name="Yoshinaga Y."/>
            <person name="Zwiers L.-H."/>
            <person name="Turgeon B."/>
            <person name="Goodwin S."/>
            <person name="Spatafora J."/>
            <person name="Crous P."/>
            <person name="Grigoriev I."/>
        </authorList>
    </citation>
    <scope>NUCLEOTIDE SEQUENCE</scope>
    <source>
        <strain evidence="3">CBS 113979</strain>
    </source>
</reference>
<sequence>MSSAPPTGGQQIQLSSLSAQQLSQLKKQLDSELTHLTTSYQSLARAQAKFRDCLASLKRSTTTTSAKPTSPADDSDDDEVQTTPILVPLTSSLYVPGRLPSILSTVIVDVGTGFYVEKSVKDAENFYSGKVEDLGRNLKELGKIVESKEGSVGIVESALREKVMARESSGAS</sequence>
<organism evidence="3 4">
    <name type="scientific">Aulographum hederae CBS 113979</name>
    <dbReference type="NCBI Taxonomy" id="1176131"/>
    <lineage>
        <taxon>Eukaryota</taxon>
        <taxon>Fungi</taxon>
        <taxon>Dikarya</taxon>
        <taxon>Ascomycota</taxon>
        <taxon>Pezizomycotina</taxon>
        <taxon>Dothideomycetes</taxon>
        <taxon>Pleosporomycetidae</taxon>
        <taxon>Aulographales</taxon>
        <taxon>Aulographaceae</taxon>
    </lineage>
</organism>
<gene>
    <name evidence="3" type="ORF">K402DRAFT_391085</name>
</gene>
<evidence type="ECO:0000313" key="3">
    <source>
        <dbReference type="EMBL" id="KAF1989511.1"/>
    </source>
</evidence>
<dbReference type="Pfam" id="PF02996">
    <property type="entry name" value="Prefoldin"/>
    <property type="match status" value="1"/>
</dbReference>
<dbReference type="PANTHER" id="PTHR12674:SF2">
    <property type="entry name" value="PREFOLDIN SUBUNIT 5"/>
    <property type="match status" value="1"/>
</dbReference>
<dbReference type="GO" id="GO:0051082">
    <property type="term" value="F:unfolded protein binding"/>
    <property type="evidence" value="ECO:0007669"/>
    <property type="project" value="InterPro"/>
</dbReference>
<protein>
    <recommendedName>
        <fullName evidence="5">Prefoldin alpha subunit</fullName>
    </recommendedName>
</protein>
<dbReference type="GO" id="GO:1990115">
    <property type="term" value="P:RNA polymerase III assembly"/>
    <property type="evidence" value="ECO:0007669"/>
    <property type="project" value="TreeGrafter"/>
</dbReference>
<proteinExistence type="inferred from homology"/>
<dbReference type="EMBL" id="ML977145">
    <property type="protein sequence ID" value="KAF1989511.1"/>
    <property type="molecule type" value="Genomic_DNA"/>
</dbReference>
<feature type="region of interest" description="Disordered" evidence="2">
    <location>
        <begin position="60"/>
        <end position="81"/>
    </location>
</feature>
<evidence type="ECO:0000256" key="2">
    <source>
        <dbReference type="SAM" id="MobiDB-lite"/>
    </source>
</evidence>
<dbReference type="GO" id="GO:1990114">
    <property type="term" value="P:RNA polymerase II core complex assembly"/>
    <property type="evidence" value="ECO:0007669"/>
    <property type="project" value="TreeGrafter"/>
</dbReference>
<keyword evidence="4" id="KW-1185">Reference proteome</keyword>
<dbReference type="SUPFAM" id="SSF46579">
    <property type="entry name" value="Prefoldin"/>
    <property type="match status" value="1"/>
</dbReference>
<dbReference type="InterPro" id="IPR004127">
    <property type="entry name" value="Prefoldin_subunit_alpha"/>
</dbReference>
<evidence type="ECO:0008006" key="5">
    <source>
        <dbReference type="Google" id="ProtNLM"/>
    </source>
</evidence>
<dbReference type="OrthoDB" id="10267474at2759"/>
<dbReference type="InterPro" id="IPR011599">
    <property type="entry name" value="PFD_alpha_archaea"/>
</dbReference>
<name>A0A6G1H8H9_9PEZI</name>
<dbReference type="Proteomes" id="UP000800041">
    <property type="component" value="Unassembled WGS sequence"/>
</dbReference>
<evidence type="ECO:0000313" key="4">
    <source>
        <dbReference type="Proteomes" id="UP000800041"/>
    </source>
</evidence>
<feature type="compositionally biased region" description="Low complexity" evidence="2">
    <location>
        <begin position="60"/>
        <end position="72"/>
    </location>
</feature>
<evidence type="ECO:0000256" key="1">
    <source>
        <dbReference type="ARBA" id="ARBA00010048"/>
    </source>
</evidence>
<comment type="similarity">
    <text evidence="1">Belongs to the prefoldin subunit alpha family.</text>
</comment>
<dbReference type="GO" id="GO:0006457">
    <property type="term" value="P:protein folding"/>
    <property type="evidence" value="ECO:0007669"/>
    <property type="project" value="InterPro"/>
</dbReference>